<accession>A0A9W4SX62</accession>
<proteinExistence type="predicted"/>
<name>A0A9W4SX62_9GLOM</name>
<comment type="caution">
    <text evidence="1">The sequence shown here is derived from an EMBL/GenBank/DDBJ whole genome shotgun (WGS) entry which is preliminary data.</text>
</comment>
<dbReference type="Proteomes" id="UP001153678">
    <property type="component" value="Unassembled WGS sequence"/>
</dbReference>
<dbReference type="AlphaFoldDB" id="A0A9W4SX62"/>
<reference evidence="1" key="1">
    <citation type="submission" date="2022-08" db="EMBL/GenBank/DDBJ databases">
        <authorList>
            <person name="Kallberg Y."/>
            <person name="Tangrot J."/>
            <person name="Rosling A."/>
        </authorList>
    </citation>
    <scope>NUCLEOTIDE SEQUENCE</scope>
    <source>
        <strain evidence="1">Wild A</strain>
    </source>
</reference>
<keyword evidence="2" id="KW-1185">Reference proteome</keyword>
<protein>
    <submittedName>
        <fullName evidence="1">612_t:CDS:1</fullName>
    </submittedName>
</protein>
<evidence type="ECO:0000313" key="2">
    <source>
        <dbReference type="Proteomes" id="UP001153678"/>
    </source>
</evidence>
<dbReference type="OrthoDB" id="6415790at2759"/>
<gene>
    <name evidence="1" type="ORF">FWILDA_LOCUS11669</name>
</gene>
<evidence type="ECO:0000313" key="1">
    <source>
        <dbReference type="EMBL" id="CAI2184621.1"/>
    </source>
</evidence>
<dbReference type="EMBL" id="CAMKVN010003399">
    <property type="protein sequence ID" value="CAI2184621.1"/>
    <property type="molecule type" value="Genomic_DNA"/>
</dbReference>
<sequence length="326" mass="36520">MFQKFKSGINCFEGSVRLFKFRTSLSPTDKTSKCTSAHSNIGTASDQYNGCTVIQLVRFKRFWATSGDLNSTNNAWGLIDGFISNNENLSSRVQALNSPPLFYNNAASFNDSLSQNTTSQHAVSAPITNAPDPPFVNALTKSAATAEKKTKLDYNNSHIDQILIDITRQYETMDGNSKDPSMTVKLMVVEIMITNDMPPHFIQKEESINPVTPSSAPWEKHHDQVLLHYTNSRNGAASMFNNSVHKKKTLKEIQKEEGRSNQKRNQLYLDLIWETLCRYSSHRKWGKKPGSISMNTAWTTVASKSSISTLYVTINVISSPVENIRP</sequence>
<organism evidence="1 2">
    <name type="scientific">Funneliformis geosporum</name>
    <dbReference type="NCBI Taxonomy" id="1117311"/>
    <lineage>
        <taxon>Eukaryota</taxon>
        <taxon>Fungi</taxon>
        <taxon>Fungi incertae sedis</taxon>
        <taxon>Mucoromycota</taxon>
        <taxon>Glomeromycotina</taxon>
        <taxon>Glomeromycetes</taxon>
        <taxon>Glomerales</taxon>
        <taxon>Glomeraceae</taxon>
        <taxon>Funneliformis</taxon>
    </lineage>
</organism>